<comment type="caution">
    <text evidence="2">The sequence shown here is derived from an EMBL/GenBank/DDBJ whole genome shotgun (WGS) entry which is preliminary data.</text>
</comment>
<dbReference type="EMBL" id="JABUBU010000005">
    <property type="protein sequence ID" value="MBY6366907.1"/>
    <property type="molecule type" value="Genomic_DNA"/>
</dbReference>
<evidence type="ECO:0000313" key="3">
    <source>
        <dbReference type="Proteomes" id="UP000825228"/>
    </source>
</evidence>
<feature type="transmembrane region" description="Helical" evidence="1">
    <location>
        <begin position="78"/>
        <end position="96"/>
    </location>
</feature>
<sequence>MSTTVTLAAAAMVLAQPPTSPVTFPSEVWGPLMTALSWLLWFAICTCIAALFVCGAVFVNQRKSTGTQVVEDATLGRILVCAAVIGGAAGIAQAVLA</sequence>
<reference evidence="2 3" key="1">
    <citation type="submission" date="2020-06" db="EMBL/GenBank/DDBJ databases">
        <title>Taxonomy, biology and ecology of Rhodococcus bacteria occurring in California pistachio and other woody hosts as revealed by genome sequence analyses.</title>
        <authorList>
            <person name="Gai Y."/>
            <person name="Riely B."/>
        </authorList>
    </citation>
    <scope>NUCLEOTIDE SEQUENCE [LARGE SCALE GENOMIC DNA]</scope>
    <source>
        <strain evidence="2 3">BP-281</strain>
    </source>
</reference>
<evidence type="ECO:0000313" key="2">
    <source>
        <dbReference type="EMBL" id="MBY6366907.1"/>
    </source>
</evidence>
<dbReference type="RefSeq" id="WP_222684223.1">
    <property type="nucleotide sequence ID" value="NZ_JABUBT010000011.1"/>
</dbReference>
<evidence type="ECO:0000256" key="1">
    <source>
        <dbReference type="SAM" id="Phobius"/>
    </source>
</evidence>
<gene>
    <name evidence="2" type="ORF">HQ603_09085</name>
</gene>
<keyword evidence="1" id="KW-0812">Transmembrane</keyword>
<keyword evidence="1" id="KW-1133">Transmembrane helix</keyword>
<feature type="transmembrane region" description="Helical" evidence="1">
    <location>
        <begin position="39"/>
        <end position="58"/>
    </location>
</feature>
<name>A0ABS7P4Y3_9NOCA</name>
<organism evidence="2 3">
    <name type="scientific">Rhodococcoides corynebacterioides</name>
    <dbReference type="NCBI Taxonomy" id="53972"/>
    <lineage>
        <taxon>Bacteria</taxon>
        <taxon>Bacillati</taxon>
        <taxon>Actinomycetota</taxon>
        <taxon>Actinomycetes</taxon>
        <taxon>Mycobacteriales</taxon>
        <taxon>Nocardiaceae</taxon>
        <taxon>Rhodococcoides</taxon>
    </lineage>
</organism>
<keyword evidence="1" id="KW-0472">Membrane</keyword>
<dbReference type="Proteomes" id="UP000825228">
    <property type="component" value="Unassembled WGS sequence"/>
</dbReference>
<protein>
    <submittedName>
        <fullName evidence="2">Uncharacterized protein</fullName>
    </submittedName>
</protein>
<proteinExistence type="predicted"/>
<keyword evidence="3" id="KW-1185">Reference proteome</keyword>
<accession>A0ABS7P4Y3</accession>